<comment type="caution">
    <text evidence="1">The sequence shown here is derived from an EMBL/GenBank/DDBJ whole genome shotgun (WGS) entry which is preliminary data.</text>
</comment>
<evidence type="ECO:0000313" key="2">
    <source>
        <dbReference type="Proteomes" id="UP000250321"/>
    </source>
</evidence>
<dbReference type="Proteomes" id="UP000250321">
    <property type="component" value="Unassembled WGS sequence"/>
</dbReference>
<reference evidence="1 2" key="1">
    <citation type="submission" date="2018-02" db="EMBL/GenBank/DDBJ databases">
        <title>Draft genome of wild Prunus yedoensis var. nudiflora.</title>
        <authorList>
            <person name="Baek S."/>
            <person name="Kim J.-H."/>
            <person name="Choi K."/>
            <person name="Kim G.-B."/>
            <person name="Cho A."/>
            <person name="Jang H."/>
            <person name="Shin C.-H."/>
            <person name="Yu H.-J."/>
            <person name="Mun J.-H."/>
        </authorList>
    </citation>
    <scope>NUCLEOTIDE SEQUENCE [LARGE SCALE GENOMIC DNA]</scope>
    <source>
        <strain evidence="2">cv. Jeju island</strain>
        <tissue evidence="1">Leaf</tissue>
    </source>
</reference>
<organism evidence="1 2">
    <name type="scientific">Prunus yedoensis var. nudiflora</name>
    <dbReference type="NCBI Taxonomy" id="2094558"/>
    <lineage>
        <taxon>Eukaryota</taxon>
        <taxon>Viridiplantae</taxon>
        <taxon>Streptophyta</taxon>
        <taxon>Embryophyta</taxon>
        <taxon>Tracheophyta</taxon>
        <taxon>Spermatophyta</taxon>
        <taxon>Magnoliopsida</taxon>
        <taxon>eudicotyledons</taxon>
        <taxon>Gunneridae</taxon>
        <taxon>Pentapetalae</taxon>
        <taxon>rosids</taxon>
        <taxon>fabids</taxon>
        <taxon>Rosales</taxon>
        <taxon>Rosaceae</taxon>
        <taxon>Amygdaloideae</taxon>
        <taxon>Amygdaleae</taxon>
        <taxon>Prunus</taxon>
    </lineage>
</organism>
<protein>
    <submittedName>
        <fullName evidence="1">Uncharacterized protein</fullName>
    </submittedName>
</protein>
<name>A0A314Z4M6_PRUYE</name>
<proteinExistence type="predicted"/>
<evidence type="ECO:0000313" key="1">
    <source>
        <dbReference type="EMBL" id="PQQ16342.1"/>
    </source>
</evidence>
<dbReference type="AlphaFoldDB" id="A0A314Z4M6"/>
<gene>
    <name evidence="1" type="ORF">Pyn_37718</name>
</gene>
<accession>A0A314Z4M6</accession>
<keyword evidence="2" id="KW-1185">Reference proteome</keyword>
<dbReference type="EMBL" id="PJQY01000198">
    <property type="protein sequence ID" value="PQQ16342.1"/>
    <property type="molecule type" value="Genomic_DNA"/>
</dbReference>
<dbReference type="OrthoDB" id="10477471at2759"/>
<sequence>MAAVPVPLEKLNLHNFPGVEASQICVTGSNANGCENGALEVVGKVADGLKLFPGLTYSEIVKCPKLSFIHVMRMVCGKTQTESQSKLLKRLRFLLCILPRSHFSVFTGTISLQPSFTLSYHTLSLTTWISSYPSEEGTASG</sequence>